<protein>
    <submittedName>
        <fullName evidence="2">Uncharacterized protein</fullName>
    </submittedName>
</protein>
<dbReference type="EMBL" id="HBKQ01023527">
    <property type="protein sequence ID" value="CAE2241350.1"/>
    <property type="molecule type" value="Transcribed_RNA"/>
</dbReference>
<evidence type="ECO:0000313" key="2">
    <source>
        <dbReference type="EMBL" id="CAE2241350.1"/>
    </source>
</evidence>
<proteinExistence type="predicted"/>
<feature type="region of interest" description="Disordered" evidence="1">
    <location>
        <begin position="549"/>
        <end position="577"/>
    </location>
</feature>
<sequence length="600" mass="63844">MPVSLSAETGADKHGFAAAVPVPEHGPSVLRTHAMSTTFDPMVERLASHPEEARVLGNLNETCLHWSCFHRGPARVILPIASSYPEACGIVGACGRSPLHIVCAGGGRGTVNALEETVDLVEQLAGHNPNMSTLVSVEDGETPISGLWGVYARQCEDVLGGVLTKLGVGDESDGQDSGFDEEFASTMKHILLERREERMEKVLKEEEEEEEKGDCVCCAAAPPAPQPQPRSMFPAWATELAQIEAGSGGGAAAAAPRKRDRSTRSVSPLRQDNSDKHVRIQLPDAGGPCQCPYKSNPDPVVMPPKFESAAEEMDENIRTLIVQVEKMLMLVHAADYVFASYPGALPKPLAAESPIGGHFIFHPPPGKTPKFNGKAYGPYWTDDDWDPIQGAVRVHERLGELGVPPTFFCLLVGLYLDMDTNAGGKTDSSALPSIDRGGEPLRAVLSSGSVPSSVIHLLLERAPSAAAAGHPRPLVNRPFSAGLAADLHPPYPLHVAISAGRSWSEGVSAVLDAHPAALGARDTATGLFPFMLAAASESGGRRGPLRMKLGKGKHMAPADNGGDAATAKEEEEEEEGRQLRIVDTVFKLLLECPVLVNKSM</sequence>
<organism evidence="2">
    <name type="scientific">Odontella aurita</name>
    <dbReference type="NCBI Taxonomy" id="265563"/>
    <lineage>
        <taxon>Eukaryota</taxon>
        <taxon>Sar</taxon>
        <taxon>Stramenopiles</taxon>
        <taxon>Ochrophyta</taxon>
        <taxon>Bacillariophyta</taxon>
        <taxon>Mediophyceae</taxon>
        <taxon>Biddulphiophycidae</taxon>
        <taxon>Eupodiscales</taxon>
        <taxon>Odontellaceae</taxon>
        <taxon>Odontella</taxon>
    </lineage>
</organism>
<accession>A0A7S4IW28</accession>
<dbReference type="AlphaFoldDB" id="A0A7S4IW28"/>
<evidence type="ECO:0000256" key="1">
    <source>
        <dbReference type="SAM" id="MobiDB-lite"/>
    </source>
</evidence>
<name>A0A7S4IW28_9STRA</name>
<dbReference type="SUPFAM" id="SSF48403">
    <property type="entry name" value="Ankyrin repeat"/>
    <property type="match status" value="1"/>
</dbReference>
<reference evidence="2" key="1">
    <citation type="submission" date="2021-01" db="EMBL/GenBank/DDBJ databases">
        <authorList>
            <person name="Corre E."/>
            <person name="Pelletier E."/>
            <person name="Niang G."/>
            <person name="Scheremetjew M."/>
            <person name="Finn R."/>
            <person name="Kale V."/>
            <person name="Holt S."/>
            <person name="Cochrane G."/>
            <person name="Meng A."/>
            <person name="Brown T."/>
            <person name="Cohen L."/>
        </authorList>
    </citation>
    <scope>NUCLEOTIDE SEQUENCE</scope>
    <source>
        <strain evidence="2">Isolate 1302-5</strain>
    </source>
</reference>
<feature type="region of interest" description="Disordered" evidence="1">
    <location>
        <begin position="246"/>
        <end position="275"/>
    </location>
</feature>
<dbReference type="InterPro" id="IPR036770">
    <property type="entry name" value="Ankyrin_rpt-contain_sf"/>
</dbReference>
<gene>
    <name evidence="2" type="ORF">OAUR00152_LOCUS16017</name>
</gene>